<accession>A0A5P9NJD8</accession>
<sequence>MMNRSASLFTLLVFLSMALVAPVSASSPPGEIRTRGEAEAKMAPDMATVQLTVTREAATAREALDANSAAMAEVIAAMKAAGVEEPDLQTSNFGIQPRYVYPKPRNEKPPVIAGYRVRNTLSVIVRELDNLGVLLDQSVSLGVNEGGSVSFGNSDPSSAIDAARADAVRDAMSRAKTLAGAAGVKLGDIISITEQTGDSHPRPVMMSRAVAAEADSVPIAAGVNSYRVTVQLSITIEQ</sequence>
<dbReference type="InterPro" id="IPR007497">
    <property type="entry name" value="SIMPL/DUF541"/>
</dbReference>
<dbReference type="OrthoDB" id="9813144at2"/>
<evidence type="ECO:0000313" key="3">
    <source>
        <dbReference type="Proteomes" id="UP000326287"/>
    </source>
</evidence>
<dbReference type="GO" id="GO:0006974">
    <property type="term" value="P:DNA damage response"/>
    <property type="evidence" value="ECO:0007669"/>
    <property type="project" value="TreeGrafter"/>
</dbReference>
<dbReference type="Proteomes" id="UP000326287">
    <property type="component" value="Chromosome"/>
</dbReference>
<dbReference type="Pfam" id="PF04402">
    <property type="entry name" value="SIMPL"/>
    <property type="match status" value="1"/>
</dbReference>
<keyword evidence="1" id="KW-0732">Signal</keyword>
<proteinExistence type="predicted"/>
<keyword evidence="3" id="KW-1185">Reference proteome</keyword>
<feature type="chain" id="PRO_5025020870" evidence="1">
    <location>
        <begin position="26"/>
        <end position="238"/>
    </location>
</feature>
<dbReference type="Gene3D" id="3.30.70.2970">
    <property type="entry name" value="Protein of unknown function (DUF541), domain 2"/>
    <property type="match status" value="1"/>
</dbReference>
<dbReference type="InterPro" id="IPR052022">
    <property type="entry name" value="26kDa_periplasmic_antigen"/>
</dbReference>
<dbReference type="AlphaFoldDB" id="A0A5P9NJD8"/>
<reference evidence="2 3" key="1">
    <citation type="submission" date="2019-02" db="EMBL/GenBank/DDBJ databases">
        <authorList>
            <person name="Li S.-H."/>
        </authorList>
    </citation>
    <scope>NUCLEOTIDE SEQUENCE [LARGE SCALE GENOMIC DNA]</scope>
    <source>
        <strain evidence="2 3">IMCC14385</strain>
    </source>
</reference>
<evidence type="ECO:0000313" key="2">
    <source>
        <dbReference type="EMBL" id="QFU75626.1"/>
    </source>
</evidence>
<dbReference type="Gene3D" id="3.30.110.170">
    <property type="entry name" value="Protein of unknown function (DUF541), domain 1"/>
    <property type="match status" value="1"/>
</dbReference>
<gene>
    <name evidence="2" type="ORF">EY643_08165</name>
</gene>
<organism evidence="2 3">
    <name type="scientific">Halioglobus maricola</name>
    <dbReference type="NCBI Taxonomy" id="2601894"/>
    <lineage>
        <taxon>Bacteria</taxon>
        <taxon>Pseudomonadati</taxon>
        <taxon>Pseudomonadota</taxon>
        <taxon>Gammaproteobacteria</taxon>
        <taxon>Cellvibrionales</taxon>
        <taxon>Halieaceae</taxon>
        <taxon>Halioglobus</taxon>
    </lineage>
</organism>
<evidence type="ECO:0000256" key="1">
    <source>
        <dbReference type="SAM" id="SignalP"/>
    </source>
</evidence>
<protein>
    <submittedName>
        <fullName evidence="2">SIMPL domain-containing protein</fullName>
    </submittedName>
</protein>
<dbReference type="KEGG" id="halc:EY643_08165"/>
<dbReference type="EMBL" id="CP036422">
    <property type="protein sequence ID" value="QFU75626.1"/>
    <property type="molecule type" value="Genomic_DNA"/>
</dbReference>
<dbReference type="PANTHER" id="PTHR34387">
    <property type="entry name" value="SLR1258 PROTEIN"/>
    <property type="match status" value="1"/>
</dbReference>
<feature type="signal peptide" evidence="1">
    <location>
        <begin position="1"/>
        <end position="25"/>
    </location>
</feature>
<name>A0A5P9NJD8_9GAMM</name>
<dbReference type="PANTHER" id="PTHR34387:SF1">
    <property type="entry name" value="PERIPLASMIC IMMUNOGENIC PROTEIN"/>
    <property type="match status" value="1"/>
</dbReference>